<proteinExistence type="predicted"/>
<sequence>MFLTDWKFQWARPIPPPNGLIALSSSISHFSVRVRAL</sequence>
<comment type="caution">
    <text evidence="1">The sequence shown here is derived from an EMBL/GenBank/DDBJ whole genome shotgun (WGS) entry which is preliminary data.</text>
</comment>
<evidence type="ECO:0000313" key="1">
    <source>
        <dbReference type="EMBL" id="KAK7814362.1"/>
    </source>
</evidence>
<gene>
    <name evidence="1" type="ORF">U0070_027020</name>
</gene>
<name>A0AAW0IIW4_MYOGA</name>
<protein>
    <submittedName>
        <fullName evidence="1">Uncharacterized protein</fullName>
    </submittedName>
</protein>
<reference evidence="1 2" key="1">
    <citation type="journal article" date="2023" name="bioRxiv">
        <title>Conserved and derived expression patterns and positive selection on dental genes reveal complex evolutionary context of ever-growing rodent molars.</title>
        <authorList>
            <person name="Calamari Z.T."/>
            <person name="Song A."/>
            <person name="Cohen E."/>
            <person name="Akter M."/>
            <person name="Roy R.D."/>
            <person name="Hallikas O."/>
            <person name="Christensen M.M."/>
            <person name="Li P."/>
            <person name="Marangoni P."/>
            <person name="Jernvall J."/>
            <person name="Klein O.D."/>
        </authorList>
    </citation>
    <scope>NUCLEOTIDE SEQUENCE [LARGE SCALE GENOMIC DNA]</scope>
    <source>
        <strain evidence="1">V071</strain>
    </source>
</reference>
<dbReference type="AlphaFoldDB" id="A0AAW0IIW4"/>
<accession>A0AAW0IIW4</accession>
<evidence type="ECO:0000313" key="2">
    <source>
        <dbReference type="Proteomes" id="UP001488838"/>
    </source>
</evidence>
<keyword evidence="2" id="KW-1185">Reference proteome</keyword>
<dbReference type="EMBL" id="JBBHLL010000124">
    <property type="protein sequence ID" value="KAK7814362.1"/>
    <property type="molecule type" value="Genomic_DNA"/>
</dbReference>
<dbReference type="Proteomes" id="UP001488838">
    <property type="component" value="Unassembled WGS sequence"/>
</dbReference>
<feature type="non-terminal residue" evidence="1">
    <location>
        <position position="37"/>
    </location>
</feature>
<organism evidence="1 2">
    <name type="scientific">Myodes glareolus</name>
    <name type="common">Bank vole</name>
    <name type="synonym">Clethrionomys glareolus</name>
    <dbReference type="NCBI Taxonomy" id="447135"/>
    <lineage>
        <taxon>Eukaryota</taxon>
        <taxon>Metazoa</taxon>
        <taxon>Chordata</taxon>
        <taxon>Craniata</taxon>
        <taxon>Vertebrata</taxon>
        <taxon>Euteleostomi</taxon>
        <taxon>Mammalia</taxon>
        <taxon>Eutheria</taxon>
        <taxon>Euarchontoglires</taxon>
        <taxon>Glires</taxon>
        <taxon>Rodentia</taxon>
        <taxon>Myomorpha</taxon>
        <taxon>Muroidea</taxon>
        <taxon>Cricetidae</taxon>
        <taxon>Arvicolinae</taxon>
        <taxon>Myodes</taxon>
    </lineage>
</organism>